<name>A0AAU9NZQ6_9ASTR</name>
<comment type="caution">
    <text evidence="2">The sequence shown here is derived from an EMBL/GenBank/DDBJ whole genome shotgun (WGS) entry which is preliminary data.</text>
</comment>
<accession>A0AAU9NZQ6</accession>
<dbReference type="EMBL" id="CAKMRJ010005415">
    <property type="protein sequence ID" value="CAH1443410.1"/>
    <property type="molecule type" value="Genomic_DNA"/>
</dbReference>
<feature type="region of interest" description="Disordered" evidence="1">
    <location>
        <begin position="129"/>
        <end position="171"/>
    </location>
</feature>
<sequence length="229" mass="26707">MGTGQNRDQFWLRITKQFCKGMGRDPDYWTSDQCNSKWNVMKKLLKHWNGIYTNFEKQWVSGESENEFVVKTYATFQDDMLKPLKFIYVWQVVKINIRWRELATHEEITNPSKRSRTSSYWSSQQVSTDGHVGVNLNDGTTKARARGKGKGTTTSSNSSIRTKRSTRSEEMMAQMAQLNSTFERHMAETIRLTECSLLMQDERHIDPEDQEAAKTVKVSIRKKHKLNIK</sequence>
<protein>
    <recommendedName>
        <fullName evidence="4">No apical meristem-associated C-terminal domain-containing protein</fullName>
    </recommendedName>
</protein>
<keyword evidence="3" id="KW-1185">Reference proteome</keyword>
<evidence type="ECO:0000313" key="3">
    <source>
        <dbReference type="Proteomes" id="UP001157418"/>
    </source>
</evidence>
<dbReference type="Proteomes" id="UP001157418">
    <property type="component" value="Unassembled WGS sequence"/>
</dbReference>
<gene>
    <name evidence="2" type="ORF">LVIROSA_LOCUS29325</name>
</gene>
<reference evidence="2 3" key="1">
    <citation type="submission" date="2022-01" db="EMBL/GenBank/DDBJ databases">
        <authorList>
            <person name="Xiong W."/>
            <person name="Schranz E."/>
        </authorList>
    </citation>
    <scope>NUCLEOTIDE SEQUENCE [LARGE SCALE GENOMIC DNA]</scope>
</reference>
<evidence type="ECO:0008006" key="4">
    <source>
        <dbReference type="Google" id="ProtNLM"/>
    </source>
</evidence>
<dbReference type="PANTHER" id="PTHR45023:SF4">
    <property type="entry name" value="GLYCINE-RICH PROTEIN-RELATED"/>
    <property type="match status" value="1"/>
</dbReference>
<organism evidence="2 3">
    <name type="scientific">Lactuca virosa</name>
    <dbReference type="NCBI Taxonomy" id="75947"/>
    <lineage>
        <taxon>Eukaryota</taxon>
        <taxon>Viridiplantae</taxon>
        <taxon>Streptophyta</taxon>
        <taxon>Embryophyta</taxon>
        <taxon>Tracheophyta</taxon>
        <taxon>Spermatophyta</taxon>
        <taxon>Magnoliopsida</taxon>
        <taxon>eudicotyledons</taxon>
        <taxon>Gunneridae</taxon>
        <taxon>Pentapetalae</taxon>
        <taxon>asterids</taxon>
        <taxon>campanulids</taxon>
        <taxon>Asterales</taxon>
        <taxon>Asteraceae</taxon>
        <taxon>Cichorioideae</taxon>
        <taxon>Cichorieae</taxon>
        <taxon>Lactucinae</taxon>
        <taxon>Lactuca</taxon>
    </lineage>
</organism>
<evidence type="ECO:0000256" key="1">
    <source>
        <dbReference type="SAM" id="MobiDB-lite"/>
    </source>
</evidence>
<proteinExistence type="predicted"/>
<dbReference type="AlphaFoldDB" id="A0AAU9NZQ6"/>
<evidence type="ECO:0000313" key="2">
    <source>
        <dbReference type="EMBL" id="CAH1443410.1"/>
    </source>
</evidence>
<dbReference type="PANTHER" id="PTHR45023">
    <property type="match status" value="1"/>
</dbReference>